<name>A0A9Q0C846_9POAL</name>
<dbReference type="OrthoDB" id="10258882at2759"/>
<feature type="region of interest" description="Disordered" evidence="6">
    <location>
        <begin position="246"/>
        <end position="283"/>
    </location>
</feature>
<protein>
    <recommendedName>
        <fullName evidence="9">Cell division control protein 45</fullName>
    </recommendedName>
</protein>
<dbReference type="PANTHER" id="PTHR10507">
    <property type="entry name" value="CDC45-RELATED PROTEIN"/>
    <property type="match status" value="1"/>
</dbReference>
<reference evidence="7" key="1">
    <citation type="journal article" date="2022" name="Cell">
        <title>Repeat-based holocentromeres influence genome architecture and karyotype evolution.</title>
        <authorList>
            <person name="Hofstatter P.G."/>
            <person name="Thangavel G."/>
            <person name="Lux T."/>
            <person name="Neumann P."/>
            <person name="Vondrak T."/>
            <person name="Novak P."/>
            <person name="Zhang M."/>
            <person name="Costa L."/>
            <person name="Castellani M."/>
            <person name="Scott A."/>
            <person name="Toegelov H."/>
            <person name="Fuchs J."/>
            <person name="Mata-Sucre Y."/>
            <person name="Dias Y."/>
            <person name="Vanzela A.L.L."/>
            <person name="Huettel B."/>
            <person name="Almeida C.C.S."/>
            <person name="Simkova H."/>
            <person name="Souza G."/>
            <person name="Pedrosa-Harand A."/>
            <person name="Macas J."/>
            <person name="Mayer K.F.X."/>
            <person name="Houben A."/>
            <person name="Marques A."/>
        </authorList>
    </citation>
    <scope>NUCLEOTIDE SEQUENCE</scope>
    <source>
        <strain evidence="7">RhyBre1mFocal</strain>
    </source>
</reference>
<keyword evidence="4" id="KW-0539">Nucleus</keyword>
<dbReference type="Proteomes" id="UP001151287">
    <property type="component" value="Unassembled WGS sequence"/>
</dbReference>
<gene>
    <name evidence="7" type="ORF">LUZ63_013110</name>
</gene>
<evidence type="ECO:0000256" key="4">
    <source>
        <dbReference type="ARBA" id="ARBA00023242"/>
    </source>
</evidence>
<evidence type="ECO:0000256" key="3">
    <source>
        <dbReference type="ARBA" id="ARBA00022705"/>
    </source>
</evidence>
<dbReference type="GO" id="GO:1902977">
    <property type="term" value="P:mitotic DNA replication preinitiation complex assembly"/>
    <property type="evidence" value="ECO:0007669"/>
    <property type="project" value="TreeGrafter"/>
</dbReference>
<evidence type="ECO:0000256" key="2">
    <source>
        <dbReference type="ARBA" id="ARBA00010727"/>
    </source>
</evidence>
<dbReference type="PANTHER" id="PTHR10507:SF0">
    <property type="entry name" value="CELL DIVISION CONTROL PROTEIN 45 HOMOLOG"/>
    <property type="match status" value="1"/>
</dbReference>
<dbReference type="EMBL" id="JAMQYH010000004">
    <property type="protein sequence ID" value="KAJ1688955.1"/>
    <property type="molecule type" value="Genomic_DNA"/>
</dbReference>
<keyword evidence="3" id="KW-0235">DNA replication</keyword>
<dbReference type="GO" id="GO:0000727">
    <property type="term" value="P:double-strand break repair via break-induced replication"/>
    <property type="evidence" value="ECO:0007669"/>
    <property type="project" value="TreeGrafter"/>
</dbReference>
<comment type="subcellular location">
    <subcellularLocation>
        <location evidence="1">Nucleus</location>
    </subcellularLocation>
</comment>
<dbReference type="GO" id="GO:0003697">
    <property type="term" value="F:single-stranded DNA binding"/>
    <property type="evidence" value="ECO:0007669"/>
    <property type="project" value="TreeGrafter"/>
</dbReference>
<comment type="similarity">
    <text evidence="2">Belongs to the CDC45 family.</text>
</comment>
<dbReference type="Pfam" id="PF02724">
    <property type="entry name" value="CDC45"/>
    <property type="match status" value="1"/>
</dbReference>
<dbReference type="InterPro" id="IPR003874">
    <property type="entry name" value="CDC45"/>
</dbReference>
<comment type="caution">
    <text evidence="7">The sequence shown here is derived from an EMBL/GenBank/DDBJ whole genome shotgun (WGS) entry which is preliminary data.</text>
</comment>
<feature type="compositionally biased region" description="Acidic residues" evidence="6">
    <location>
        <begin position="247"/>
        <end position="272"/>
    </location>
</feature>
<evidence type="ECO:0000313" key="7">
    <source>
        <dbReference type="EMBL" id="KAJ1688955.1"/>
    </source>
</evidence>
<evidence type="ECO:0008006" key="9">
    <source>
        <dbReference type="Google" id="ProtNLM"/>
    </source>
</evidence>
<evidence type="ECO:0000256" key="1">
    <source>
        <dbReference type="ARBA" id="ARBA00004123"/>
    </source>
</evidence>
<proteinExistence type="inferred from homology"/>
<sequence>MLKSNKSTLHFISTKFRLPPALSLLIFSRELAKIRTISKSFPKFQISLLSFLSKNKRNTILSFSLSLLSSLLHSPPSISFPTQFHERETMVRSLKAESFYSDLRAAAAAASSSPLLIFPSASDTDSLCSLKIITHILSTDSTLFSVYPVASFADIAKNSLLSSHKDQNLCLLLINWGSTHDLKRILDLRPNCLTRVFVIDSHRPIHLHNLSEQNDRVVVLYTADDENQADLSYDFEISAVANCSNLESDDELDGDSSSDSESESDSDLEEDAEGRRRKRRRVSEEAESDPVRFYRRLKREYYKIGTFHGKPSGCLLFELAHSLRKSTNDLLWLACVSLTDQFVHEKLTNERYQASVMELEQHINSYGNLETVSQIKLKDGTIINAPENSRIAYEDEPRLILLREWSLFDSMFYSSYIATKLRTWSDNGLKKLKLLLARMGFPLMDCQKKFLYMSKEVKTKMRDEFQRFLPEYGLTDLYYRSFMRVHGFGFKLSAADVVYGVTALLESKTGSFWDAYSALSLNNLDKLKKGMELAIEVQRAILSQGSKAITKSGFIRSGRKFRWVKLEDPVDVEKLGHPLALTKFSYFLLDALKERGAKVKPLICCCMAKEVNRVLVVGVCNKPRIGAVKGNEFGVVFKAAAQEFGAESFEELFESSCIVIDALALGSFMIRLTEML</sequence>
<dbReference type="GO" id="GO:0006270">
    <property type="term" value="P:DNA replication initiation"/>
    <property type="evidence" value="ECO:0007669"/>
    <property type="project" value="InterPro"/>
</dbReference>
<keyword evidence="8" id="KW-1185">Reference proteome</keyword>
<dbReference type="GO" id="GO:0003688">
    <property type="term" value="F:DNA replication origin binding"/>
    <property type="evidence" value="ECO:0007669"/>
    <property type="project" value="TreeGrafter"/>
</dbReference>
<evidence type="ECO:0000256" key="5">
    <source>
        <dbReference type="ARBA" id="ARBA00023306"/>
    </source>
</evidence>
<organism evidence="7 8">
    <name type="scientific">Rhynchospora breviuscula</name>
    <dbReference type="NCBI Taxonomy" id="2022672"/>
    <lineage>
        <taxon>Eukaryota</taxon>
        <taxon>Viridiplantae</taxon>
        <taxon>Streptophyta</taxon>
        <taxon>Embryophyta</taxon>
        <taxon>Tracheophyta</taxon>
        <taxon>Spermatophyta</taxon>
        <taxon>Magnoliopsida</taxon>
        <taxon>Liliopsida</taxon>
        <taxon>Poales</taxon>
        <taxon>Cyperaceae</taxon>
        <taxon>Cyperoideae</taxon>
        <taxon>Rhynchosporeae</taxon>
        <taxon>Rhynchospora</taxon>
    </lineage>
</organism>
<evidence type="ECO:0000313" key="8">
    <source>
        <dbReference type="Proteomes" id="UP001151287"/>
    </source>
</evidence>
<dbReference type="GO" id="GO:0031261">
    <property type="term" value="C:DNA replication preinitiation complex"/>
    <property type="evidence" value="ECO:0007669"/>
    <property type="project" value="TreeGrafter"/>
</dbReference>
<keyword evidence="5" id="KW-0131">Cell cycle</keyword>
<accession>A0A9Q0C846</accession>
<dbReference type="GO" id="GO:0003682">
    <property type="term" value="F:chromatin binding"/>
    <property type="evidence" value="ECO:0007669"/>
    <property type="project" value="TreeGrafter"/>
</dbReference>
<evidence type="ECO:0000256" key="6">
    <source>
        <dbReference type="SAM" id="MobiDB-lite"/>
    </source>
</evidence>
<dbReference type="AlphaFoldDB" id="A0A9Q0C846"/>